<dbReference type="EMBL" id="JBEFKJ010000008">
    <property type="protein sequence ID" value="KAL2044932.1"/>
    <property type="molecule type" value="Genomic_DNA"/>
</dbReference>
<protein>
    <submittedName>
        <fullName evidence="2">Uncharacterized protein</fullName>
    </submittedName>
</protein>
<feature type="compositionally biased region" description="Low complexity" evidence="1">
    <location>
        <begin position="14"/>
        <end position="30"/>
    </location>
</feature>
<feature type="compositionally biased region" description="Basic residues" evidence="1">
    <location>
        <begin position="1"/>
        <end position="13"/>
    </location>
</feature>
<dbReference type="Proteomes" id="UP001590950">
    <property type="component" value="Unassembled WGS sequence"/>
</dbReference>
<sequence length="549" mass="59320">MEGKAKATRKRKAQASAGATAAKLQKAAGAGRIGESKTANESHCQDISIGLSRTKPAPRKRAEKPAKTVSPTEITLLEQRNDAELLQDALLAFEIQDGGDSLTKQSRSLELNEKYQAAYINFGTAGTVAATPCEYDIPTLVVGAAVGGSSLDNETLHEHEPWDDDSDFEPPPSAQKDFVIGSLRALPIEARLDHSKAVKSAHGTFPDDDDNRSGFIDADAFFADDEGHEELMASITPLSACNDWEKWRPQGFSNDHMVADDSLTDNGNSQKDHPLLTGFQKPASSSFAQLQSSCVLTHVSGNASKPKHIPSQTLEGSENSLNDDDLDENLIDLAIERSDLIEQQSTPLKSPVKPSTPKLQWMPPKVFIPAKSSPVPALPTDVTHLVSFDDNGVPLPFMRPPFPAPIRDRSPILGLTNRTVLRTCFRIGESLNAAAVASRANTDAIIELYARIVSSEREASPGCKQSFQFGDMFTDKPPYLSATCNLWKGVGLWDNDSKVFLGEKGSGKMARVIGRIKKGEKGSGVAMVVLSVWEVDWEDVGIAKGIVCS</sequence>
<evidence type="ECO:0000313" key="2">
    <source>
        <dbReference type="EMBL" id="KAL2044932.1"/>
    </source>
</evidence>
<accession>A0ABR4AGK7</accession>
<comment type="caution">
    <text evidence="2">The sequence shown here is derived from an EMBL/GenBank/DDBJ whole genome shotgun (WGS) entry which is preliminary data.</text>
</comment>
<evidence type="ECO:0000256" key="1">
    <source>
        <dbReference type="SAM" id="MobiDB-lite"/>
    </source>
</evidence>
<gene>
    <name evidence="2" type="ORF">N7G274_002707</name>
</gene>
<keyword evidence="3" id="KW-1185">Reference proteome</keyword>
<name>A0ABR4AGK7_9LECA</name>
<reference evidence="2 3" key="1">
    <citation type="submission" date="2024-09" db="EMBL/GenBank/DDBJ databases">
        <title>Rethinking Asexuality: The Enigmatic Case of Functional Sexual Genes in Lepraria (Stereocaulaceae).</title>
        <authorList>
            <person name="Doellman M."/>
            <person name="Sun Y."/>
            <person name="Barcenas-Pena A."/>
            <person name="Lumbsch H.T."/>
            <person name="Grewe F."/>
        </authorList>
    </citation>
    <scope>NUCLEOTIDE SEQUENCE [LARGE SCALE GENOMIC DNA]</scope>
    <source>
        <strain evidence="2 3">Mercado 3170</strain>
    </source>
</reference>
<proteinExistence type="predicted"/>
<evidence type="ECO:0000313" key="3">
    <source>
        <dbReference type="Proteomes" id="UP001590950"/>
    </source>
</evidence>
<feature type="compositionally biased region" description="Basic and acidic residues" evidence="1">
    <location>
        <begin position="34"/>
        <end position="44"/>
    </location>
</feature>
<organism evidence="2 3">
    <name type="scientific">Stereocaulon virgatum</name>
    <dbReference type="NCBI Taxonomy" id="373712"/>
    <lineage>
        <taxon>Eukaryota</taxon>
        <taxon>Fungi</taxon>
        <taxon>Dikarya</taxon>
        <taxon>Ascomycota</taxon>
        <taxon>Pezizomycotina</taxon>
        <taxon>Lecanoromycetes</taxon>
        <taxon>OSLEUM clade</taxon>
        <taxon>Lecanoromycetidae</taxon>
        <taxon>Lecanorales</taxon>
        <taxon>Lecanorineae</taxon>
        <taxon>Stereocaulaceae</taxon>
        <taxon>Stereocaulon</taxon>
    </lineage>
</organism>
<feature type="region of interest" description="Disordered" evidence="1">
    <location>
        <begin position="301"/>
        <end position="323"/>
    </location>
</feature>
<feature type="region of interest" description="Disordered" evidence="1">
    <location>
        <begin position="1"/>
        <end position="70"/>
    </location>
</feature>
<feature type="region of interest" description="Disordered" evidence="1">
    <location>
        <begin position="152"/>
        <end position="173"/>
    </location>
</feature>